<keyword evidence="1" id="KW-0238">DNA-binding</keyword>
<dbReference type="GO" id="GO:0005829">
    <property type="term" value="C:cytosol"/>
    <property type="evidence" value="ECO:0007669"/>
    <property type="project" value="TreeGrafter"/>
</dbReference>
<dbReference type="GO" id="GO:0003677">
    <property type="term" value="F:DNA binding"/>
    <property type="evidence" value="ECO:0007669"/>
    <property type="project" value="UniProtKB-KW"/>
</dbReference>
<dbReference type="InterPro" id="IPR050807">
    <property type="entry name" value="TransReg_Diox_bact_type"/>
</dbReference>
<dbReference type="Pfam" id="PF01381">
    <property type="entry name" value="HTH_3"/>
    <property type="match status" value="1"/>
</dbReference>
<dbReference type="InterPro" id="IPR001387">
    <property type="entry name" value="Cro/C1-type_HTH"/>
</dbReference>
<dbReference type="CDD" id="cd00093">
    <property type="entry name" value="HTH_XRE"/>
    <property type="match status" value="1"/>
</dbReference>
<dbReference type="PROSITE" id="PS50943">
    <property type="entry name" value="HTH_CROC1"/>
    <property type="match status" value="1"/>
</dbReference>
<dbReference type="Proteomes" id="UP000002881">
    <property type="component" value="Chromosome"/>
</dbReference>
<evidence type="ECO:0000256" key="1">
    <source>
        <dbReference type="ARBA" id="ARBA00023125"/>
    </source>
</evidence>
<dbReference type="PANTHER" id="PTHR46797">
    <property type="entry name" value="HTH-TYPE TRANSCRIPTIONAL REGULATOR"/>
    <property type="match status" value="1"/>
</dbReference>
<keyword evidence="4" id="KW-1185">Reference proteome</keyword>
<dbReference type="PANTHER" id="PTHR46797:SF1">
    <property type="entry name" value="METHYLPHOSPHONATE SYNTHASE"/>
    <property type="match status" value="1"/>
</dbReference>
<dbReference type="InterPro" id="IPR010982">
    <property type="entry name" value="Lambda_DNA-bd_dom_sf"/>
</dbReference>
<dbReference type="Gene3D" id="1.10.260.40">
    <property type="entry name" value="lambda repressor-like DNA-binding domains"/>
    <property type="match status" value="1"/>
</dbReference>
<dbReference type="KEGG" id="mpg:Theba_2326"/>
<reference evidence="3 4" key="1">
    <citation type="journal article" date="2012" name="Genome Biol. Evol.">
        <title>Genome Sequence of the Mesophilic Thermotogales Bacterium Mesotoga prima MesG1.Ag.4.2 Reveals the Largest Thermotogales Genome To Date.</title>
        <authorList>
            <person name="Zhaxybayeva O."/>
            <person name="Swithers K.S."/>
            <person name="Foght J."/>
            <person name="Green A.G."/>
            <person name="Bruce D."/>
            <person name="Detter C."/>
            <person name="Han S."/>
            <person name="Teshima H."/>
            <person name="Han J."/>
            <person name="Woyke T."/>
            <person name="Pitluck S."/>
            <person name="Nolan M."/>
            <person name="Ivanova N."/>
            <person name="Pati A."/>
            <person name="Land M.L."/>
            <person name="Dlutek M."/>
            <person name="Doolittle W.F."/>
            <person name="Noll K.M."/>
            <person name="Nesbo C.L."/>
        </authorList>
    </citation>
    <scope>NUCLEOTIDE SEQUENCE [LARGE SCALE GENOMIC DNA]</scope>
    <source>
        <strain evidence="4">mesG1.Ag.4.2</strain>
    </source>
</reference>
<organism evidence="3 4">
    <name type="scientific">Mesotoga prima MesG1.Ag.4.2</name>
    <dbReference type="NCBI Taxonomy" id="660470"/>
    <lineage>
        <taxon>Bacteria</taxon>
        <taxon>Thermotogati</taxon>
        <taxon>Thermotogota</taxon>
        <taxon>Thermotogae</taxon>
        <taxon>Kosmotogales</taxon>
        <taxon>Kosmotogaceae</taxon>
        <taxon>Mesotoga</taxon>
    </lineage>
</organism>
<name>I2F7P9_9BACT</name>
<protein>
    <submittedName>
        <fullName evidence="3">Putative transcriptional regulator with C-terminal CBS domains</fullName>
    </submittedName>
</protein>
<accession>I2F7P9</accession>
<dbReference type="SUPFAM" id="SSF47413">
    <property type="entry name" value="lambda repressor-like DNA-binding domains"/>
    <property type="match status" value="1"/>
</dbReference>
<dbReference type="SMART" id="SM00530">
    <property type="entry name" value="HTH_XRE"/>
    <property type="match status" value="1"/>
</dbReference>
<evidence type="ECO:0000313" key="4">
    <source>
        <dbReference type="Proteomes" id="UP000002881"/>
    </source>
</evidence>
<dbReference type="HOGENOM" id="CLU_1883300_0_0_0"/>
<evidence type="ECO:0000259" key="2">
    <source>
        <dbReference type="PROSITE" id="PS50943"/>
    </source>
</evidence>
<sequence length="135" mass="15145">MANKRSSSFGEFLDQIAKTYNVEDSLAIGRIKGQVASQLMSYRKERGLSQKQLGELLGFKQPYVSNIERGEENLSLETLVKISACLKGRLNVDLGITDRKTKITKEVIKYVPIYIPVISVQNNESSFCWKPSEAA</sequence>
<dbReference type="AlphaFoldDB" id="I2F7P9"/>
<proteinExistence type="predicted"/>
<dbReference type="RefSeq" id="WP_006487492.1">
    <property type="nucleotide sequence ID" value="NC_017934.1"/>
</dbReference>
<gene>
    <name evidence="3" type="ORF">Theba_2326</name>
</gene>
<dbReference type="STRING" id="660470.Theba_2326"/>
<dbReference type="EMBL" id="CP003532">
    <property type="protein sequence ID" value="AFK07952.1"/>
    <property type="molecule type" value="Genomic_DNA"/>
</dbReference>
<dbReference type="eggNOG" id="COG1396">
    <property type="taxonomic scope" value="Bacteria"/>
</dbReference>
<dbReference type="GeneID" id="87108047"/>
<dbReference type="GO" id="GO:0003700">
    <property type="term" value="F:DNA-binding transcription factor activity"/>
    <property type="evidence" value="ECO:0007669"/>
    <property type="project" value="TreeGrafter"/>
</dbReference>
<evidence type="ECO:0000313" key="3">
    <source>
        <dbReference type="EMBL" id="AFK07952.1"/>
    </source>
</evidence>
<feature type="domain" description="HTH cro/C1-type" evidence="2">
    <location>
        <begin position="39"/>
        <end position="94"/>
    </location>
</feature>